<dbReference type="EMBL" id="KQ999553">
    <property type="protein sequence ID" value="KZV41287.1"/>
    <property type="molecule type" value="Genomic_DNA"/>
</dbReference>
<reference evidence="1 2" key="1">
    <citation type="journal article" date="2015" name="Proc. Natl. Acad. Sci. U.S.A.">
        <title>The resurrection genome of Boea hygrometrica: A blueprint for survival of dehydration.</title>
        <authorList>
            <person name="Xiao L."/>
            <person name="Yang G."/>
            <person name="Zhang L."/>
            <person name="Yang X."/>
            <person name="Zhao S."/>
            <person name="Ji Z."/>
            <person name="Zhou Q."/>
            <person name="Hu M."/>
            <person name="Wang Y."/>
            <person name="Chen M."/>
            <person name="Xu Y."/>
            <person name="Jin H."/>
            <person name="Xiao X."/>
            <person name="Hu G."/>
            <person name="Bao F."/>
            <person name="Hu Y."/>
            <person name="Wan P."/>
            <person name="Li L."/>
            <person name="Deng X."/>
            <person name="Kuang T."/>
            <person name="Xiang C."/>
            <person name="Zhu J.K."/>
            <person name="Oliver M.J."/>
            <person name="He Y."/>
        </authorList>
    </citation>
    <scope>NUCLEOTIDE SEQUENCE [LARGE SCALE GENOMIC DNA]</scope>
    <source>
        <strain evidence="2">cv. XS01</strain>
    </source>
</reference>
<evidence type="ECO:0000313" key="1">
    <source>
        <dbReference type="EMBL" id="KZV41287.1"/>
    </source>
</evidence>
<accession>A0A2Z7C3J3</accession>
<sequence>MSWFERIIVRVISPTVHGVGYRSLPYDLLLAEQSSMQHNLVHHLLILTDHHQGHQVHFMDSFQVPSAVSDVFDVVGSAADDNNLGGSGFVVPYDASDGVYAPGLHTQQSFIDTQ</sequence>
<keyword evidence="2" id="KW-1185">Reference proteome</keyword>
<dbReference type="AlphaFoldDB" id="A0A2Z7C3J3"/>
<organism evidence="1 2">
    <name type="scientific">Dorcoceras hygrometricum</name>
    <dbReference type="NCBI Taxonomy" id="472368"/>
    <lineage>
        <taxon>Eukaryota</taxon>
        <taxon>Viridiplantae</taxon>
        <taxon>Streptophyta</taxon>
        <taxon>Embryophyta</taxon>
        <taxon>Tracheophyta</taxon>
        <taxon>Spermatophyta</taxon>
        <taxon>Magnoliopsida</taxon>
        <taxon>eudicotyledons</taxon>
        <taxon>Gunneridae</taxon>
        <taxon>Pentapetalae</taxon>
        <taxon>asterids</taxon>
        <taxon>lamiids</taxon>
        <taxon>Lamiales</taxon>
        <taxon>Gesneriaceae</taxon>
        <taxon>Didymocarpoideae</taxon>
        <taxon>Trichosporeae</taxon>
        <taxon>Loxocarpinae</taxon>
        <taxon>Dorcoceras</taxon>
    </lineage>
</organism>
<gene>
    <name evidence="1" type="ORF">F511_41121</name>
</gene>
<evidence type="ECO:0000313" key="2">
    <source>
        <dbReference type="Proteomes" id="UP000250235"/>
    </source>
</evidence>
<name>A0A2Z7C3J3_9LAMI</name>
<proteinExistence type="predicted"/>
<protein>
    <submittedName>
        <fullName evidence="1">Uncharacterized protein</fullName>
    </submittedName>
</protein>
<dbReference type="Proteomes" id="UP000250235">
    <property type="component" value="Unassembled WGS sequence"/>
</dbReference>